<organism evidence="2 3">
    <name type="scientific">Bhargavaea cecembensis</name>
    <dbReference type="NCBI Taxonomy" id="394098"/>
    <lineage>
        <taxon>Bacteria</taxon>
        <taxon>Bacillati</taxon>
        <taxon>Bacillota</taxon>
        <taxon>Bacilli</taxon>
        <taxon>Bacillales</taxon>
        <taxon>Caryophanaceae</taxon>
        <taxon>Bhargavaea</taxon>
    </lineage>
</organism>
<dbReference type="CDD" id="cd05233">
    <property type="entry name" value="SDR_c"/>
    <property type="match status" value="1"/>
</dbReference>
<proteinExistence type="inferred from homology"/>
<evidence type="ECO:0000256" key="1">
    <source>
        <dbReference type="ARBA" id="ARBA00006484"/>
    </source>
</evidence>
<dbReference type="InterPro" id="IPR050259">
    <property type="entry name" value="SDR"/>
</dbReference>
<comment type="caution">
    <text evidence="2">The sequence shown here is derived from an EMBL/GenBank/DDBJ whole genome shotgun (WGS) entry which is preliminary data.</text>
</comment>
<protein>
    <submittedName>
        <fullName evidence="2">3-ketoacyl-ACP synthase</fullName>
    </submittedName>
</protein>
<name>A0A161RED9_9BACL</name>
<reference evidence="2 3" key="1">
    <citation type="submission" date="2016-01" db="EMBL/GenBank/DDBJ databases">
        <title>Whole genome sequencing of Bhargavaea cecembensis T14.</title>
        <authorList>
            <person name="Hong K.W."/>
        </authorList>
    </citation>
    <scope>NUCLEOTIDE SEQUENCE [LARGE SCALE GENOMIC DNA]</scope>
    <source>
        <strain evidence="2 3">T14</strain>
    </source>
</reference>
<dbReference type="InterPro" id="IPR002347">
    <property type="entry name" value="SDR_fam"/>
</dbReference>
<sequence>MIPLRTAAVLGASGEIGTAVAERLAASGWSLYLHYNTSRESALVLERRLAEMYPDQRYVAVQADFSSPDGGERLAAATGDLQAVVSCTGQGVTKLLSDTDMDDMDALWRVHAANPMRYIGLVSEKLRRHPVSHVVMIGSIWGDTGAAGEVAYSAVKGAVHAFVKAYAKEAAASNVLVNAVSPGWIETSMNSHLDEEERRMAFGEIPLMRPGTPEDVAGTVDFLLGEQSRYITGEIIRVNGGWYI</sequence>
<dbReference type="Gene3D" id="3.40.50.720">
    <property type="entry name" value="NAD(P)-binding Rossmann-like Domain"/>
    <property type="match status" value="1"/>
</dbReference>
<dbReference type="EMBL" id="LQNT01000009">
    <property type="protein sequence ID" value="KZE38132.1"/>
    <property type="molecule type" value="Genomic_DNA"/>
</dbReference>
<dbReference type="RefSeq" id="WP_063179338.1">
    <property type="nucleotide sequence ID" value="NZ_LQNT01000009.1"/>
</dbReference>
<evidence type="ECO:0000313" key="2">
    <source>
        <dbReference type="EMBL" id="KZE38132.1"/>
    </source>
</evidence>
<accession>A0A161RED9</accession>
<dbReference type="InterPro" id="IPR036291">
    <property type="entry name" value="NAD(P)-bd_dom_sf"/>
</dbReference>
<dbReference type="PANTHER" id="PTHR42879">
    <property type="entry name" value="3-OXOACYL-(ACYL-CARRIER-PROTEIN) REDUCTASE"/>
    <property type="match status" value="1"/>
</dbReference>
<dbReference type="PRINTS" id="PR00081">
    <property type="entry name" value="GDHRDH"/>
</dbReference>
<dbReference type="PANTHER" id="PTHR42879:SF2">
    <property type="entry name" value="3-OXOACYL-[ACYL-CARRIER-PROTEIN] REDUCTASE FABG"/>
    <property type="match status" value="1"/>
</dbReference>
<comment type="similarity">
    <text evidence="1">Belongs to the short-chain dehydrogenases/reductases (SDR) family.</text>
</comment>
<gene>
    <name evidence="2" type="ORF">AV656_04200</name>
</gene>
<dbReference type="Proteomes" id="UP000076490">
    <property type="component" value="Unassembled WGS sequence"/>
</dbReference>
<dbReference type="NCBIfam" id="NF047420">
    <property type="entry name" value="EF_P_mod_YmfI"/>
    <property type="match status" value="1"/>
</dbReference>
<dbReference type="OrthoDB" id="9803333at2"/>
<dbReference type="SUPFAM" id="SSF51735">
    <property type="entry name" value="NAD(P)-binding Rossmann-fold domains"/>
    <property type="match status" value="1"/>
</dbReference>
<dbReference type="AlphaFoldDB" id="A0A161RED9"/>
<dbReference type="Pfam" id="PF13561">
    <property type="entry name" value="adh_short_C2"/>
    <property type="match status" value="1"/>
</dbReference>
<evidence type="ECO:0000313" key="3">
    <source>
        <dbReference type="Proteomes" id="UP000076490"/>
    </source>
</evidence>